<accession>A0AAP2DH84</accession>
<dbReference type="Proteomes" id="UP001319180">
    <property type="component" value="Unassembled WGS sequence"/>
</dbReference>
<dbReference type="Pfam" id="PF00144">
    <property type="entry name" value="Beta-lactamase"/>
    <property type="match status" value="1"/>
</dbReference>
<dbReference type="SUPFAM" id="SSF56601">
    <property type="entry name" value="beta-lactamase/transpeptidase-like"/>
    <property type="match status" value="1"/>
</dbReference>
<dbReference type="InterPro" id="IPR050491">
    <property type="entry name" value="AmpC-like"/>
</dbReference>
<gene>
    <name evidence="2" type="ORF">KK078_29795</name>
</gene>
<dbReference type="Gene3D" id="3.40.710.10">
    <property type="entry name" value="DD-peptidase/beta-lactamase superfamily"/>
    <property type="match status" value="1"/>
</dbReference>
<dbReference type="EMBL" id="JAHESC010000088">
    <property type="protein sequence ID" value="MBT1690795.1"/>
    <property type="molecule type" value="Genomic_DNA"/>
</dbReference>
<evidence type="ECO:0000313" key="2">
    <source>
        <dbReference type="EMBL" id="MBT1690795.1"/>
    </source>
</evidence>
<evidence type="ECO:0000313" key="3">
    <source>
        <dbReference type="Proteomes" id="UP001319180"/>
    </source>
</evidence>
<dbReference type="RefSeq" id="WP_254094593.1">
    <property type="nucleotide sequence ID" value="NZ_JAHESC010000088.1"/>
</dbReference>
<organism evidence="2 3">
    <name type="scientific">Dawidia soli</name>
    <dbReference type="NCBI Taxonomy" id="2782352"/>
    <lineage>
        <taxon>Bacteria</taxon>
        <taxon>Pseudomonadati</taxon>
        <taxon>Bacteroidota</taxon>
        <taxon>Cytophagia</taxon>
        <taxon>Cytophagales</taxon>
        <taxon>Chryseotaleaceae</taxon>
        <taxon>Dawidia</taxon>
    </lineage>
</organism>
<keyword evidence="3" id="KW-1185">Reference proteome</keyword>
<evidence type="ECO:0000259" key="1">
    <source>
        <dbReference type="Pfam" id="PF00144"/>
    </source>
</evidence>
<dbReference type="PANTHER" id="PTHR46825">
    <property type="entry name" value="D-ALANYL-D-ALANINE-CARBOXYPEPTIDASE/ENDOPEPTIDASE AMPH"/>
    <property type="match status" value="1"/>
</dbReference>
<sequence length="485" mass="53545">MTHNIFTSAAIACCLIACTPPKPASDNLQDRISAIEKNLFAAVRIEGEGPWTVEQRMAHHKVPGLSIAVIRNYQLDWAKAYGWADRDERRAVTTETVFQAASISKSLNAVGLLKLAQDGKVALDTDINTYLTSWKFPYDTASNGKKITITNLLSHTAGLTVHGFPGYAQGQPLPTVADILDGKQPANTEPVRSMREPDQTSVYSGGGTTISQLVAMDVTGQPYDVFMEQAVLTPLGMTHSFYTQPPPAAKQAQLTTAYHSDSTAVEGKYHIYPEQAAAGLWTTPTDLARYIIETQLALQGRSSKVLNQAYTQKRLEPYREAAGLGVFITHRDNARYFEHGGANDGFRCFYTGSFEDGNGVVVMVNSDNGGILKEVINSVAAVYHWKGFAEEPPRKIAKLDPQQWKSLEGRYTLAGEPGAHLQLTTRDEKLILKQEWDGGEVVFEAESDTTFFCRDFHFPIKVTRKENGAVTEFLAFDKDVWARVK</sequence>
<protein>
    <submittedName>
        <fullName evidence="2">Beta-lactamase family protein</fullName>
    </submittedName>
</protein>
<name>A0AAP2DH84_9BACT</name>
<comment type="caution">
    <text evidence="2">The sequence shown here is derived from an EMBL/GenBank/DDBJ whole genome shotgun (WGS) entry which is preliminary data.</text>
</comment>
<dbReference type="AlphaFoldDB" id="A0AAP2DH84"/>
<proteinExistence type="predicted"/>
<feature type="domain" description="Beta-lactamase-related" evidence="1">
    <location>
        <begin position="53"/>
        <end position="369"/>
    </location>
</feature>
<dbReference type="PANTHER" id="PTHR46825:SF12">
    <property type="entry name" value="PENICILLIN-BINDING PROTEIN 4"/>
    <property type="match status" value="1"/>
</dbReference>
<reference evidence="2 3" key="1">
    <citation type="submission" date="2021-05" db="EMBL/GenBank/DDBJ databases">
        <title>A Polyphasic approach of four new species of the genus Ohtaekwangia: Ohtaekwangia histidinii sp. nov., Ohtaekwangia cretensis sp. nov., Ohtaekwangia indiensis sp. nov., Ohtaekwangia reichenbachii sp. nov. from diverse environment.</title>
        <authorList>
            <person name="Octaviana S."/>
        </authorList>
    </citation>
    <scope>NUCLEOTIDE SEQUENCE [LARGE SCALE GENOMIC DNA]</scope>
    <source>
        <strain evidence="2 3">PWU37</strain>
    </source>
</reference>
<dbReference type="InterPro" id="IPR012338">
    <property type="entry name" value="Beta-lactam/transpept-like"/>
</dbReference>
<dbReference type="InterPro" id="IPR001466">
    <property type="entry name" value="Beta-lactam-related"/>
</dbReference>